<organism evidence="1 2">
    <name type="scientific">Mitsuokella multacida DSM 20544</name>
    <dbReference type="NCBI Taxonomy" id="500635"/>
    <lineage>
        <taxon>Bacteria</taxon>
        <taxon>Bacillati</taxon>
        <taxon>Bacillota</taxon>
        <taxon>Negativicutes</taxon>
        <taxon>Selenomonadales</taxon>
        <taxon>Selenomonadaceae</taxon>
        <taxon>Mitsuokella</taxon>
    </lineage>
</organism>
<protein>
    <submittedName>
        <fullName evidence="1">Uncharacterized protein</fullName>
    </submittedName>
</protein>
<evidence type="ECO:0000313" key="1">
    <source>
        <dbReference type="EMBL" id="EEX69052.1"/>
    </source>
</evidence>
<reference evidence="1" key="1">
    <citation type="submission" date="2009-09" db="EMBL/GenBank/DDBJ databases">
        <authorList>
            <person name="Weinstock G."/>
            <person name="Sodergren E."/>
            <person name="Clifton S."/>
            <person name="Fulton L."/>
            <person name="Fulton B."/>
            <person name="Courtney L."/>
            <person name="Fronick C."/>
            <person name="Harrison M."/>
            <person name="Strong C."/>
            <person name="Farmer C."/>
            <person name="Delahaunty K."/>
            <person name="Markovic C."/>
            <person name="Hall O."/>
            <person name="Minx P."/>
            <person name="Tomlinson C."/>
            <person name="Mitreva M."/>
            <person name="Nelson J."/>
            <person name="Hou S."/>
            <person name="Wollam A."/>
            <person name="Pepin K.H."/>
            <person name="Johnson M."/>
            <person name="Bhonagiri V."/>
            <person name="Nash W.E."/>
            <person name="Warren W."/>
            <person name="Chinwalla A."/>
            <person name="Mardis E.R."/>
            <person name="Wilson R.K."/>
        </authorList>
    </citation>
    <scope>NUCLEOTIDE SEQUENCE [LARGE SCALE GENOMIC DNA]</scope>
    <source>
        <strain evidence="1">DSM 20544</strain>
    </source>
</reference>
<dbReference type="HOGENOM" id="CLU_3272855_0_0_9"/>
<sequence>MHLVCRGAGLFLSEEILRRYTSRIKIHRVNSLYLNEGCHPQ</sequence>
<dbReference type="STRING" id="500635.MITSMUL_04122"/>
<gene>
    <name evidence="1" type="ORF">MITSMUL_04122</name>
</gene>
<evidence type="ECO:0000313" key="2">
    <source>
        <dbReference type="Proteomes" id="UP000003671"/>
    </source>
</evidence>
<accession>C9KLN8</accession>
<comment type="caution">
    <text evidence="1">The sequence shown here is derived from an EMBL/GenBank/DDBJ whole genome shotgun (WGS) entry which is preliminary data.</text>
</comment>
<name>C9KLN8_9FIRM</name>
<keyword evidence="2" id="KW-1185">Reference proteome</keyword>
<dbReference type="EMBL" id="ABWK02000012">
    <property type="protein sequence ID" value="EEX69052.1"/>
    <property type="molecule type" value="Genomic_DNA"/>
</dbReference>
<dbReference type="AlphaFoldDB" id="C9KLN8"/>
<proteinExistence type="predicted"/>
<dbReference type="Proteomes" id="UP000003671">
    <property type="component" value="Unassembled WGS sequence"/>
</dbReference>